<name>A0A846QTV4_9FLAO</name>
<keyword evidence="1" id="KW-1133">Transmembrane helix</keyword>
<dbReference type="AlphaFoldDB" id="A0A846QTV4"/>
<organism evidence="2 3">
    <name type="scientific">Saonia flava</name>
    <dbReference type="NCBI Taxonomy" id="523696"/>
    <lineage>
        <taxon>Bacteria</taxon>
        <taxon>Pseudomonadati</taxon>
        <taxon>Bacteroidota</taxon>
        <taxon>Flavobacteriia</taxon>
        <taxon>Flavobacteriales</taxon>
        <taxon>Flavobacteriaceae</taxon>
        <taxon>Saonia</taxon>
    </lineage>
</organism>
<proteinExistence type="predicted"/>
<evidence type="ECO:0000313" key="2">
    <source>
        <dbReference type="EMBL" id="NJB71478.1"/>
    </source>
</evidence>
<keyword evidence="3" id="KW-1185">Reference proteome</keyword>
<accession>A0A846QTV4</accession>
<comment type="caution">
    <text evidence="2">The sequence shown here is derived from an EMBL/GenBank/DDBJ whole genome shotgun (WGS) entry which is preliminary data.</text>
</comment>
<reference evidence="2 3" key="1">
    <citation type="submission" date="2020-03" db="EMBL/GenBank/DDBJ databases">
        <title>Genomic Encyclopedia of Type Strains, Phase IV (KMG-IV): sequencing the most valuable type-strain genomes for metagenomic binning, comparative biology and taxonomic classification.</title>
        <authorList>
            <person name="Goeker M."/>
        </authorList>
    </citation>
    <scope>NUCLEOTIDE SEQUENCE [LARGE SCALE GENOMIC DNA]</scope>
    <source>
        <strain evidence="2 3">DSM 29762</strain>
    </source>
</reference>
<keyword evidence="1" id="KW-0812">Transmembrane</keyword>
<gene>
    <name evidence="2" type="ORF">GGR42_001940</name>
</gene>
<evidence type="ECO:0000313" key="3">
    <source>
        <dbReference type="Proteomes" id="UP000590442"/>
    </source>
</evidence>
<keyword evidence="1" id="KW-0472">Membrane</keyword>
<feature type="transmembrane region" description="Helical" evidence="1">
    <location>
        <begin position="12"/>
        <end position="28"/>
    </location>
</feature>
<protein>
    <submittedName>
        <fullName evidence="2">Uncharacterized protein</fullName>
    </submittedName>
</protein>
<dbReference type="RefSeq" id="WP_209023950.1">
    <property type="nucleotide sequence ID" value="NZ_JAATJJ010000001.1"/>
</dbReference>
<evidence type="ECO:0000256" key="1">
    <source>
        <dbReference type="SAM" id="Phobius"/>
    </source>
</evidence>
<sequence length="156" mass="17738">MLFFKQTKPTTVKVLGVAMLLLSLFILWNNPLAWHQAITMSVLGVLLLGYSVTYSINNQFEAWRHFQIFGISVYKSKLRIEFPEYITVFSLKHKQSSDWGPVAAMGTGRKGDSYVIRIFKGNKHFTLYRACSLEKARDKAKELSSLTGIQLLGSDQ</sequence>
<dbReference type="Proteomes" id="UP000590442">
    <property type="component" value="Unassembled WGS sequence"/>
</dbReference>
<dbReference type="EMBL" id="JAATJJ010000001">
    <property type="protein sequence ID" value="NJB71478.1"/>
    <property type="molecule type" value="Genomic_DNA"/>
</dbReference>
<feature type="transmembrane region" description="Helical" evidence="1">
    <location>
        <begin position="34"/>
        <end position="56"/>
    </location>
</feature>